<reference evidence="2" key="1">
    <citation type="submission" date="2020-05" db="EMBL/GenBank/DDBJ databases">
        <title>Phylogenomic resolution of chytrid fungi.</title>
        <authorList>
            <person name="Stajich J.E."/>
            <person name="Amses K."/>
            <person name="Simmons R."/>
            <person name="Seto K."/>
            <person name="Myers J."/>
            <person name="Bonds A."/>
            <person name="Quandt C.A."/>
            <person name="Barry K."/>
            <person name="Liu P."/>
            <person name="Grigoriev I."/>
            <person name="Longcore J.E."/>
            <person name="James T.Y."/>
        </authorList>
    </citation>
    <scope>NUCLEOTIDE SEQUENCE</scope>
    <source>
        <strain evidence="2">JEL0513</strain>
    </source>
</reference>
<evidence type="ECO:0000313" key="2">
    <source>
        <dbReference type="EMBL" id="KAJ3098102.1"/>
    </source>
</evidence>
<protein>
    <submittedName>
        <fullName evidence="2">Uncharacterized protein</fullName>
    </submittedName>
</protein>
<evidence type="ECO:0000313" key="3">
    <source>
        <dbReference type="Proteomes" id="UP001211907"/>
    </source>
</evidence>
<name>A0AAD5SS01_9FUNG</name>
<evidence type="ECO:0000256" key="1">
    <source>
        <dbReference type="SAM" id="MobiDB-lite"/>
    </source>
</evidence>
<proteinExistence type="predicted"/>
<dbReference type="AlphaFoldDB" id="A0AAD5SS01"/>
<accession>A0AAD5SS01</accession>
<comment type="caution">
    <text evidence="2">The sequence shown here is derived from an EMBL/GenBank/DDBJ whole genome shotgun (WGS) entry which is preliminary data.</text>
</comment>
<dbReference type="Proteomes" id="UP001211907">
    <property type="component" value="Unassembled WGS sequence"/>
</dbReference>
<keyword evidence="3" id="KW-1185">Reference proteome</keyword>
<organism evidence="2 3">
    <name type="scientific">Physocladia obscura</name>
    <dbReference type="NCBI Taxonomy" id="109957"/>
    <lineage>
        <taxon>Eukaryota</taxon>
        <taxon>Fungi</taxon>
        <taxon>Fungi incertae sedis</taxon>
        <taxon>Chytridiomycota</taxon>
        <taxon>Chytridiomycota incertae sedis</taxon>
        <taxon>Chytridiomycetes</taxon>
        <taxon>Chytridiales</taxon>
        <taxon>Chytriomycetaceae</taxon>
        <taxon>Physocladia</taxon>
    </lineage>
</organism>
<dbReference type="EMBL" id="JADGJH010002449">
    <property type="protein sequence ID" value="KAJ3098102.1"/>
    <property type="molecule type" value="Genomic_DNA"/>
</dbReference>
<feature type="region of interest" description="Disordered" evidence="1">
    <location>
        <begin position="1"/>
        <end position="94"/>
    </location>
</feature>
<sequence>MDDTEHLLGQAPGKSKSLPRSREETNKLGLMLQGMKSRMVTGAATASVASPPQSPTSSDLSRSGNRSRSRGRKSIEQPESAPSPPLPLERLNGENEREYLLRTMIHEVPIMGTVMEKQGIDGVMELSFVHLRDGYGLVADEFVRVKESRRKIRQLSDP</sequence>
<gene>
    <name evidence="2" type="ORF">HK100_005172</name>
</gene>